<dbReference type="InterPro" id="IPR013589">
    <property type="entry name" value="Bac_transglu_N"/>
</dbReference>
<dbReference type="Proteomes" id="UP000052268">
    <property type="component" value="Unassembled WGS sequence"/>
</dbReference>
<feature type="domain" description="Transglutaminase-like" evidence="1">
    <location>
        <begin position="173"/>
        <end position="239"/>
    </location>
</feature>
<evidence type="ECO:0000259" key="1">
    <source>
        <dbReference type="SMART" id="SM00460"/>
    </source>
</evidence>
<dbReference type="PANTHER" id="PTHR33490:SF1">
    <property type="entry name" value="SLL1233 PROTEIN"/>
    <property type="match status" value="1"/>
</dbReference>
<dbReference type="PATRIC" id="fig|1114963.3.peg.2047"/>
<dbReference type="AlphaFoldDB" id="A0A0J7XY24"/>
<dbReference type="OrthoDB" id="9804023at2"/>
<keyword evidence="3" id="KW-1185">Reference proteome</keyword>
<dbReference type="RefSeq" id="WP_059151298.1">
    <property type="nucleotide sequence ID" value="NZ_KQ130453.1"/>
</dbReference>
<dbReference type="InterPro" id="IPR002931">
    <property type="entry name" value="Transglutaminase-like"/>
</dbReference>
<gene>
    <name evidence="2" type="ORF">V474_16080</name>
</gene>
<comment type="caution">
    <text evidence="2">The sequence shown here is derived from an EMBL/GenBank/DDBJ whole genome shotgun (WGS) entry which is preliminary data.</text>
</comment>
<name>A0A0J7XY24_9SPHN</name>
<evidence type="ECO:0000313" key="2">
    <source>
        <dbReference type="EMBL" id="KMS56444.1"/>
    </source>
</evidence>
<dbReference type="SMART" id="SM00460">
    <property type="entry name" value="TGc"/>
    <property type="match status" value="1"/>
</dbReference>
<dbReference type="Gene3D" id="3.10.620.30">
    <property type="match status" value="1"/>
</dbReference>
<dbReference type="InterPro" id="IPR038765">
    <property type="entry name" value="Papain-like_cys_pep_sf"/>
</dbReference>
<dbReference type="Pfam" id="PF01841">
    <property type="entry name" value="Transglut_core"/>
    <property type="match status" value="1"/>
</dbReference>
<protein>
    <submittedName>
        <fullName evidence="2">Transglutaminase</fullName>
    </submittedName>
</protein>
<organism evidence="2 3">
    <name type="scientific">Novosphingobium barchaimii LL02</name>
    <dbReference type="NCBI Taxonomy" id="1114963"/>
    <lineage>
        <taxon>Bacteria</taxon>
        <taxon>Pseudomonadati</taxon>
        <taxon>Pseudomonadota</taxon>
        <taxon>Alphaproteobacteria</taxon>
        <taxon>Sphingomonadales</taxon>
        <taxon>Sphingomonadaceae</taxon>
        <taxon>Novosphingobium</taxon>
    </lineage>
</organism>
<dbReference type="SUPFAM" id="SSF54001">
    <property type="entry name" value="Cysteine proteinases"/>
    <property type="match status" value="1"/>
</dbReference>
<dbReference type="EMBL" id="JACU01000004">
    <property type="protein sequence ID" value="KMS56444.1"/>
    <property type="molecule type" value="Genomic_DNA"/>
</dbReference>
<accession>A0A0J7XY24</accession>
<dbReference type="PANTHER" id="PTHR33490">
    <property type="entry name" value="BLR5614 PROTEIN-RELATED"/>
    <property type="match status" value="1"/>
</dbReference>
<reference evidence="2 3" key="1">
    <citation type="journal article" date="2015" name="G3 (Bethesda)">
        <title>Insights into Ongoing Evolution of the Hexachlorocyclohexane Catabolic Pathway from Comparative Genomics of Ten Sphingomonadaceae Strains.</title>
        <authorList>
            <person name="Pearce S.L."/>
            <person name="Oakeshott J.G."/>
            <person name="Pandey G."/>
        </authorList>
    </citation>
    <scope>NUCLEOTIDE SEQUENCE [LARGE SCALE GENOMIC DNA]</scope>
    <source>
        <strain evidence="2 3">LL02</strain>
    </source>
</reference>
<proteinExistence type="predicted"/>
<sequence length="284" mass="31087">MRLTINHRTTYRYARPVALEAHRLVVTPRDSGDLTTLERSLRCEPEADISWTLDVHGNLIATATFPQTSDELTIISQAVVDHRAPEWPVFAIDPAAHTYPFTYTLDDLIDLGALAQPDWLTPGGDTVSDWARRFVMGTHTDTLSLLKDINSGVLGDICYRIRDEEGTQSPAETLALGSGSCRDIAALFIEAARHLGFGARAVSGYLLDIGPEDGDPGSTHAWAEVYLPGAGWIAFDPTHRRIGSGRLVPVAFARFNRQIMPVTGGYLGAAEDFVSMDVAVHMRE</sequence>
<dbReference type="Pfam" id="PF08379">
    <property type="entry name" value="Bact_transglu_N"/>
    <property type="match status" value="1"/>
</dbReference>
<evidence type="ECO:0000313" key="3">
    <source>
        <dbReference type="Proteomes" id="UP000052268"/>
    </source>
</evidence>